<keyword evidence="1" id="KW-0175">Coiled coil</keyword>
<evidence type="ECO:0000313" key="2">
    <source>
        <dbReference type="EMBL" id="OOF82820.1"/>
    </source>
</evidence>
<comment type="caution">
    <text evidence="2">The sequence shown here is derived from an EMBL/GenBank/DDBJ whole genome shotgun (WGS) entry which is preliminary data.</text>
</comment>
<evidence type="ECO:0000256" key="1">
    <source>
        <dbReference type="SAM" id="Coils"/>
    </source>
</evidence>
<sequence length="293" mass="34082">MLSEKEIQFLIKRHENKITLGNLLELYKTKYPNVSYIRLAKELYKDLRIKYEPDYKKIDGVFMQNPDSHKDYGFNSYFIPSGKDFLTTGFYKDNGKLVATALNFLMHEIDDSTIAAIEHSLNCNANDYLGAFSDIFLDVNQLNDKYNISVLNGYEIQEENQIFIKPSEEITRKELVIEDLQTKITELEKQLQAQQSAVNFQEVLPVSNLDENYNPTERETHLLMIDAMAKLLTNQNFNVNKYIRGKNINKKQISEDVTEHITKVLNTPETKPRSLETIRKRLDEALKLNEQAD</sequence>
<reference evidence="2 3" key="1">
    <citation type="submission" date="2016-10" db="EMBL/GenBank/DDBJ databases">
        <title>Rodentibacter gen. nov. and new species.</title>
        <authorList>
            <person name="Christensen H."/>
        </authorList>
    </citation>
    <scope>NUCLEOTIDE SEQUENCE [LARGE SCALE GENOMIC DNA]</scope>
    <source>
        <strain evidence="2 3">Ac81</strain>
    </source>
</reference>
<dbReference type="AlphaFoldDB" id="A0A1V3KZR7"/>
<accession>A0A1V3KZR7</accession>
<protein>
    <submittedName>
        <fullName evidence="2">Uncharacterized protein</fullName>
    </submittedName>
</protein>
<name>A0A1V3KZR7_9PAST</name>
<gene>
    <name evidence="2" type="ORF">BKG92_05440</name>
</gene>
<evidence type="ECO:0000313" key="3">
    <source>
        <dbReference type="Proteomes" id="UP000188573"/>
    </source>
</evidence>
<organism evidence="2 3">
    <name type="scientific">Rodentibacter ratti</name>
    <dbReference type="NCBI Taxonomy" id="1906745"/>
    <lineage>
        <taxon>Bacteria</taxon>
        <taxon>Pseudomonadati</taxon>
        <taxon>Pseudomonadota</taxon>
        <taxon>Gammaproteobacteria</taxon>
        <taxon>Pasteurellales</taxon>
        <taxon>Pasteurellaceae</taxon>
        <taxon>Rodentibacter</taxon>
    </lineage>
</organism>
<dbReference type="RefSeq" id="WP_077496310.1">
    <property type="nucleotide sequence ID" value="NZ_MLAG01000024.1"/>
</dbReference>
<keyword evidence="3" id="KW-1185">Reference proteome</keyword>
<feature type="coiled-coil region" evidence="1">
    <location>
        <begin position="170"/>
        <end position="204"/>
    </location>
</feature>
<dbReference type="Proteomes" id="UP000188573">
    <property type="component" value="Unassembled WGS sequence"/>
</dbReference>
<dbReference type="EMBL" id="MLAG01000024">
    <property type="protein sequence ID" value="OOF82820.1"/>
    <property type="molecule type" value="Genomic_DNA"/>
</dbReference>
<proteinExistence type="predicted"/>